<dbReference type="Pfam" id="PF01565">
    <property type="entry name" value="FAD_binding_4"/>
    <property type="match status" value="1"/>
</dbReference>
<evidence type="ECO:0000313" key="6">
    <source>
        <dbReference type="Proteomes" id="UP000027222"/>
    </source>
</evidence>
<dbReference type="InterPro" id="IPR016169">
    <property type="entry name" value="FAD-bd_PCMH_sub2"/>
</dbReference>
<organism evidence="5 6">
    <name type="scientific">Galerina marginata (strain CBS 339.88)</name>
    <dbReference type="NCBI Taxonomy" id="685588"/>
    <lineage>
        <taxon>Eukaryota</taxon>
        <taxon>Fungi</taxon>
        <taxon>Dikarya</taxon>
        <taxon>Basidiomycota</taxon>
        <taxon>Agaricomycotina</taxon>
        <taxon>Agaricomycetes</taxon>
        <taxon>Agaricomycetidae</taxon>
        <taxon>Agaricales</taxon>
        <taxon>Agaricineae</taxon>
        <taxon>Strophariaceae</taxon>
        <taxon>Galerina</taxon>
    </lineage>
</organism>
<dbReference type="Gene3D" id="3.30.465.10">
    <property type="match status" value="1"/>
</dbReference>
<dbReference type="PANTHER" id="PTHR13878">
    <property type="entry name" value="GULONOLACTONE OXIDASE"/>
    <property type="match status" value="1"/>
</dbReference>
<dbReference type="HOGENOM" id="CLU_018354_4_0_1"/>
<dbReference type="Pfam" id="PF08031">
    <property type="entry name" value="BBE"/>
    <property type="match status" value="1"/>
</dbReference>
<dbReference type="InterPro" id="IPR050432">
    <property type="entry name" value="FAD-linked_Oxidoreductases_BP"/>
</dbReference>
<reference evidence="6" key="1">
    <citation type="journal article" date="2014" name="Proc. Natl. Acad. Sci. U.S.A.">
        <title>Extensive sampling of basidiomycete genomes demonstrates inadequacy of the white-rot/brown-rot paradigm for wood decay fungi.</title>
        <authorList>
            <person name="Riley R."/>
            <person name="Salamov A.A."/>
            <person name="Brown D.W."/>
            <person name="Nagy L.G."/>
            <person name="Floudas D."/>
            <person name="Held B.W."/>
            <person name="Levasseur A."/>
            <person name="Lombard V."/>
            <person name="Morin E."/>
            <person name="Otillar R."/>
            <person name="Lindquist E.A."/>
            <person name="Sun H."/>
            <person name="LaButti K.M."/>
            <person name="Schmutz J."/>
            <person name="Jabbour D."/>
            <person name="Luo H."/>
            <person name="Baker S.E."/>
            <person name="Pisabarro A.G."/>
            <person name="Walton J.D."/>
            <person name="Blanchette R.A."/>
            <person name="Henrissat B."/>
            <person name="Martin F."/>
            <person name="Cullen D."/>
            <person name="Hibbett D.S."/>
            <person name="Grigoriev I.V."/>
        </authorList>
    </citation>
    <scope>NUCLEOTIDE SEQUENCE [LARGE SCALE GENOMIC DNA]</scope>
    <source>
        <strain evidence="6">CBS 339.88</strain>
    </source>
</reference>
<keyword evidence="3" id="KW-0732">Signal</keyword>
<dbReference type="InterPro" id="IPR006094">
    <property type="entry name" value="Oxid_FAD_bind_N"/>
</dbReference>
<name>A0A067TWZ2_GALM3</name>
<protein>
    <recommendedName>
        <fullName evidence="4">FAD-binding PCMH-type domain-containing protein</fullName>
    </recommendedName>
</protein>
<dbReference type="InterPro" id="IPR016166">
    <property type="entry name" value="FAD-bd_PCMH"/>
</dbReference>
<dbReference type="GO" id="GO:0071949">
    <property type="term" value="F:FAD binding"/>
    <property type="evidence" value="ECO:0007669"/>
    <property type="project" value="InterPro"/>
</dbReference>
<sequence length="571" mass="61531">MFDFGSLTSPLNLIKLAIGLINITVVSSQDWNGLNHTVGGRLKTGVPFAQSCFSKVQGGKSNVPNPAACAEIQAKNEDHLFRSDNFGAYELTQWETCQSTGDECLLDWTNPSNPASFAPPQQCLQGSVPSYYIDVTCAADVTAAYAFSKKSGVPLVVKNSGHDYIGRSAGPGTLALWTHNLDKLVLDKSFVPSGCKVKPTTALTIGAGQQFRAIFDFAKANNVTFVAGADPGVGASGGWVMGGGHSAMSPVLGLGVDRVLEFKIVTPDGILRTVNQCQNQDLFFALRGGGGGTFGVVLESSFIASPRVTIQALLGQYNATKANSVKLLKALAGSAVQFATDGWGGYITPAGSSAVWANPVLDTDGAKKSAASVIEAFESVGGTTIFFVMDSFTDFFDTFIAPNTDQVGRPQVLATRLIPDNKFTDEVLVDSMIEAMLESDFGQILAVTPYAFKNFDKTGTSINPAWRTAVWHTLMSYNWNFDSTLATRLGQYQKLTTQWATVRARTPGAGVYFNEADVFEPDYINAFWGAANYAKLLAIKKKYDPDHILDCWRCVGWKGANDPRYKCYLNH</sequence>
<dbReference type="PANTHER" id="PTHR13878:SF91">
    <property type="entry name" value="FAD BINDING DOMAIN PROTEIN (AFU_ORTHOLOGUE AFUA_6G12070)-RELATED"/>
    <property type="match status" value="1"/>
</dbReference>
<feature type="signal peptide" evidence="3">
    <location>
        <begin position="1"/>
        <end position="28"/>
    </location>
</feature>
<proteinExistence type="inferred from homology"/>
<evidence type="ECO:0000313" key="5">
    <source>
        <dbReference type="EMBL" id="KDR84449.1"/>
    </source>
</evidence>
<accession>A0A067TWZ2</accession>
<feature type="domain" description="FAD-binding PCMH-type" evidence="4">
    <location>
        <begin position="125"/>
        <end position="307"/>
    </location>
</feature>
<evidence type="ECO:0000259" key="4">
    <source>
        <dbReference type="PROSITE" id="PS51387"/>
    </source>
</evidence>
<dbReference type="STRING" id="685588.A0A067TWZ2"/>
<dbReference type="Proteomes" id="UP000027222">
    <property type="component" value="Unassembled WGS sequence"/>
</dbReference>
<dbReference type="SUPFAM" id="SSF56176">
    <property type="entry name" value="FAD-binding/transporter-associated domain-like"/>
    <property type="match status" value="1"/>
</dbReference>
<gene>
    <name evidence="5" type="ORF">GALMADRAFT_133744</name>
</gene>
<dbReference type="OrthoDB" id="9983560at2759"/>
<dbReference type="PROSITE" id="PS51387">
    <property type="entry name" value="FAD_PCMH"/>
    <property type="match status" value="1"/>
</dbReference>
<dbReference type="InterPro" id="IPR036318">
    <property type="entry name" value="FAD-bd_PCMH-like_sf"/>
</dbReference>
<comment type="similarity">
    <text evidence="1">Belongs to the oxygen-dependent FAD-linked oxidoreductase family.</text>
</comment>
<dbReference type="AlphaFoldDB" id="A0A067TWZ2"/>
<feature type="chain" id="PRO_5001647331" description="FAD-binding PCMH-type domain-containing protein" evidence="3">
    <location>
        <begin position="29"/>
        <end position="571"/>
    </location>
</feature>
<dbReference type="GO" id="GO:0016491">
    <property type="term" value="F:oxidoreductase activity"/>
    <property type="evidence" value="ECO:0007669"/>
    <property type="project" value="UniProtKB-KW"/>
</dbReference>
<dbReference type="InterPro" id="IPR012951">
    <property type="entry name" value="BBE"/>
</dbReference>
<evidence type="ECO:0000256" key="2">
    <source>
        <dbReference type="ARBA" id="ARBA00023002"/>
    </source>
</evidence>
<keyword evidence="6" id="KW-1185">Reference proteome</keyword>
<dbReference type="EMBL" id="KL142368">
    <property type="protein sequence ID" value="KDR84449.1"/>
    <property type="molecule type" value="Genomic_DNA"/>
</dbReference>
<evidence type="ECO:0000256" key="1">
    <source>
        <dbReference type="ARBA" id="ARBA00005466"/>
    </source>
</evidence>
<evidence type="ECO:0000256" key="3">
    <source>
        <dbReference type="SAM" id="SignalP"/>
    </source>
</evidence>
<keyword evidence="2" id="KW-0560">Oxidoreductase</keyword>